<feature type="transmembrane region" description="Helical" evidence="10">
    <location>
        <begin position="222"/>
        <end position="243"/>
    </location>
</feature>
<feature type="region of interest" description="Disordered" evidence="9">
    <location>
        <begin position="1132"/>
        <end position="1153"/>
    </location>
</feature>
<feature type="compositionally biased region" description="Low complexity" evidence="9">
    <location>
        <begin position="911"/>
        <end position="925"/>
    </location>
</feature>
<keyword evidence="6 10" id="KW-0472">Membrane</keyword>
<keyword evidence="3 10" id="KW-0812">Transmembrane</keyword>
<dbReference type="GO" id="GO:0044877">
    <property type="term" value="F:protein-containing complex binding"/>
    <property type="evidence" value="ECO:0007669"/>
    <property type="project" value="TreeGrafter"/>
</dbReference>
<feature type="compositionally biased region" description="Gly residues" evidence="9">
    <location>
        <begin position="688"/>
        <end position="702"/>
    </location>
</feature>
<dbReference type="Gene3D" id="1.10.287.630">
    <property type="entry name" value="Helix hairpin bin"/>
    <property type="match status" value="1"/>
</dbReference>
<dbReference type="Gene3D" id="1.10.287.70">
    <property type="match status" value="1"/>
</dbReference>
<evidence type="ECO:0000256" key="8">
    <source>
        <dbReference type="ARBA" id="ARBA00023303"/>
    </source>
</evidence>
<feature type="region of interest" description="Disordered" evidence="9">
    <location>
        <begin position="607"/>
        <end position="644"/>
    </location>
</feature>
<feature type="compositionally biased region" description="Low complexity" evidence="9">
    <location>
        <begin position="624"/>
        <end position="641"/>
    </location>
</feature>
<organism evidence="12 13">
    <name type="scientific">Allomyces macrogynus (strain ATCC 38327)</name>
    <name type="common">Allomyces javanicus var. macrogynus</name>
    <dbReference type="NCBI Taxonomy" id="578462"/>
    <lineage>
        <taxon>Eukaryota</taxon>
        <taxon>Fungi</taxon>
        <taxon>Fungi incertae sedis</taxon>
        <taxon>Blastocladiomycota</taxon>
        <taxon>Blastocladiomycetes</taxon>
        <taxon>Blastocladiales</taxon>
        <taxon>Blastocladiaceae</taxon>
        <taxon>Allomyces</taxon>
    </lineage>
</organism>
<dbReference type="PANTHER" id="PTHR45638">
    <property type="entry name" value="CYCLIC NUCLEOTIDE-GATED CATION CHANNEL SUBUNIT A"/>
    <property type="match status" value="1"/>
</dbReference>
<gene>
    <name evidence="12" type="ORF">AMAG_16369</name>
</gene>
<evidence type="ECO:0000256" key="5">
    <source>
        <dbReference type="ARBA" id="ARBA00023065"/>
    </source>
</evidence>
<feature type="compositionally biased region" description="Pro residues" evidence="9">
    <location>
        <begin position="773"/>
        <end position="782"/>
    </location>
</feature>
<feature type="compositionally biased region" description="Low complexity" evidence="9">
    <location>
        <begin position="1069"/>
        <end position="1083"/>
    </location>
</feature>
<evidence type="ECO:0000256" key="1">
    <source>
        <dbReference type="ARBA" id="ARBA00004141"/>
    </source>
</evidence>
<protein>
    <recommendedName>
        <fullName evidence="11">Cyclic nucleotide-binding domain-containing protein</fullName>
    </recommendedName>
</protein>
<feature type="compositionally biased region" description="Low complexity" evidence="9">
    <location>
        <begin position="1047"/>
        <end position="1056"/>
    </location>
</feature>
<dbReference type="SMART" id="SM00100">
    <property type="entry name" value="cNMP"/>
    <property type="match status" value="1"/>
</dbReference>
<evidence type="ECO:0000256" key="3">
    <source>
        <dbReference type="ARBA" id="ARBA00022692"/>
    </source>
</evidence>
<dbReference type="CDD" id="cd00038">
    <property type="entry name" value="CAP_ED"/>
    <property type="match status" value="1"/>
</dbReference>
<dbReference type="Pfam" id="PF00520">
    <property type="entry name" value="Ion_trans"/>
    <property type="match status" value="1"/>
</dbReference>
<dbReference type="InterPro" id="IPR050866">
    <property type="entry name" value="CNG_cation_channel"/>
</dbReference>
<feature type="compositionally biased region" description="Polar residues" evidence="9">
    <location>
        <begin position="946"/>
        <end position="958"/>
    </location>
</feature>
<feature type="compositionally biased region" description="Gly residues" evidence="9">
    <location>
        <begin position="871"/>
        <end position="886"/>
    </location>
</feature>
<feature type="compositionally biased region" description="Basic residues" evidence="9">
    <location>
        <begin position="708"/>
        <end position="721"/>
    </location>
</feature>
<evidence type="ECO:0000256" key="6">
    <source>
        <dbReference type="ARBA" id="ARBA00023136"/>
    </source>
</evidence>
<dbReference type="PROSITE" id="PS00888">
    <property type="entry name" value="CNMP_BINDING_1"/>
    <property type="match status" value="1"/>
</dbReference>
<dbReference type="SUPFAM" id="SSF81324">
    <property type="entry name" value="Voltage-gated potassium channels"/>
    <property type="match status" value="1"/>
</dbReference>
<evidence type="ECO:0000256" key="4">
    <source>
        <dbReference type="ARBA" id="ARBA00022989"/>
    </source>
</evidence>
<feature type="compositionally biased region" description="Low complexity" evidence="9">
    <location>
        <begin position="1016"/>
        <end position="1027"/>
    </location>
</feature>
<dbReference type="PRINTS" id="PR01463">
    <property type="entry name" value="EAGCHANLFMLY"/>
</dbReference>
<dbReference type="InterPro" id="IPR000595">
    <property type="entry name" value="cNMP-bd_dom"/>
</dbReference>
<dbReference type="EMBL" id="GG745375">
    <property type="protein sequence ID" value="KNE71946.1"/>
    <property type="molecule type" value="Genomic_DNA"/>
</dbReference>
<dbReference type="AlphaFoldDB" id="A0A0L0TB45"/>
<evidence type="ECO:0000256" key="2">
    <source>
        <dbReference type="ARBA" id="ARBA00022448"/>
    </source>
</evidence>
<feature type="domain" description="Cyclic nucleotide-binding" evidence="11">
    <location>
        <begin position="411"/>
        <end position="528"/>
    </location>
</feature>
<dbReference type="eggNOG" id="KOG0500">
    <property type="taxonomic scope" value="Eukaryota"/>
</dbReference>
<dbReference type="Proteomes" id="UP000054350">
    <property type="component" value="Unassembled WGS sequence"/>
</dbReference>
<dbReference type="VEuPathDB" id="FungiDB:AMAG_16369"/>
<accession>A0A0L0TB45</accession>
<reference evidence="13" key="2">
    <citation type="submission" date="2009-11" db="EMBL/GenBank/DDBJ databases">
        <title>The Genome Sequence of Allomyces macrogynus strain ATCC 38327.</title>
        <authorList>
            <consortium name="The Broad Institute Genome Sequencing Platform"/>
            <person name="Russ C."/>
            <person name="Cuomo C."/>
            <person name="Shea T."/>
            <person name="Young S.K."/>
            <person name="Zeng Q."/>
            <person name="Koehrsen M."/>
            <person name="Haas B."/>
            <person name="Borodovsky M."/>
            <person name="Guigo R."/>
            <person name="Alvarado L."/>
            <person name="Berlin A."/>
            <person name="Borenstein D."/>
            <person name="Chen Z."/>
            <person name="Engels R."/>
            <person name="Freedman E."/>
            <person name="Gellesch M."/>
            <person name="Goldberg J."/>
            <person name="Griggs A."/>
            <person name="Gujja S."/>
            <person name="Heiman D."/>
            <person name="Hepburn T."/>
            <person name="Howarth C."/>
            <person name="Jen D."/>
            <person name="Larson L."/>
            <person name="Lewis B."/>
            <person name="Mehta T."/>
            <person name="Park D."/>
            <person name="Pearson M."/>
            <person name="Roberts A."/>
            <person name="Saif S."/>
            <person name="Shenoy N."/>
            <person name="Sisk P."/>
            <person name="Stolte C."/>
            <person name="Sykes S."/>
            <person name="Walk T."/>
            <person name="White J."/>
            <person name="Yandava C."/>
            <person name="Burger G."/>
            <person name="Gray M.W."/>
            <person name="Holland P.W.H."/>
            <person name="King N."/>
            <person name="Lang F.B.F."/>
            <person name="Roger A.J."/>
            <person name="Ruiz-Trillo I."/>
            <person name="Lander E."/>
            <person name="Nusbaum C."/>
        </authorList>
    </citation>
    <scope>NUCLEOTIDE SEQUENCE [LARGE SCALE GENOMIC DNA]</scope>
    <source>
        <strain evidence="13">ATCC 38327</strain>
    </source>
</reference>
<dbReference type="InterPro" id="IPR014710">
    <property type="entry name" value="RmlC-like_jellyroll"/>
</dbReference>
<feature type="compositionally biased region" description="Low complexity" evidence="9">
    <location>
        <begin position="806"/>
        <end position="816"/>
    </location>
</feature>
<keyword evidence="2" id="KW-0813">Transport</keyword>
<dbReference type="InterPro" id="IPR003938">
    <property type="entry name" value="K_chnl_volt-dep_EAG/ELK/ERG"/>
</dbReference>
<keyword evidence="8" id="KW-0407">Ion channel</keyword>
<keyword evidence="5" id="KW-0406">Ion transport</keyword>
<evidence type="ECO:0000313" key="12">
    <source>
        <dbReference type="EMBL" id="KNE71946.1"/>
    </source>
</evidence>
<keyword evidence="13" id="KW-1185">Reference proteome</keyword>
<dbReference type="InterPro" id="IPR005821">
    <property type="entry name" value="Ion_trans_dom"/>
</dbReference>
<dbReference type="OrthoDB" id="421226at2759"/>
<feature type="transmembrane region" description="Helical" evidence="10">
    <location>
        <begin position="90"/>
        <end position="109"/>
    </location>
</feature>
<name>A0A0L0TB45_ALLM3</name>
<dbReference type="PROSITE" id="PS50042">
    <property type="entry name" value="CNMP_BINDING_3"/>
    <property type="match status" value="1"/>
</dbReference>
<feature type="compositionally biased region" description="Acidic residues" evidence="9">
    <location>
        <begin position="985"/>
        <end position="1012"/>
    </location>
</feature>
<feature type="region of interest" description="Disordered" evidence="9">
    <location>
        <begin position="985"/>
        <end position="1083"/>
    </location>
</feature>
<feature type="transmembrane region" description="Helical" evidence="10">
    <location>
        <begin position="308"/>
        <end position="333"/>
    </location>
</feature>
<feature type="region of interest" description="Disordered" evidence="9">
    <location>
        <begin position="759"/>
        <end position="816"/>
    </location>
</feature>
<dbReference type="InterPro" id="IPR018490">
    <property type="entry name" value="cNMP-bd_dom_sf"/>
</dbReference>
<dbReference type="GO" id="GO:0016020">
    <property type="term" value="C:membrane"/>
    <property type="evidence" value="ECO:0007669"/>
    <property type="project" value="UniProtKB-SubCell"/>
</dbReference>
<dbReference type="Pfam" id="PF00027">
    <property type="entry name" value="cNMP_binding"/>
    <property type="match status" value="1"/>
</dbReference>
<dbReference type="Gene3D" id="2.60.120.10">
    <property type="entry name" value="Jelly Rolls"/>
    <property type="match status" value="1"/>
</dbReference>
<evidence type="ECO:0000313" key="13">
    <source>
        <dbReference type="Proteomes" id="UP000054350"/>
    </source>
</evidence>
<dbReference type="PANTHER" id="PTHR45638:SF19">
    <property type="entry name" value="CYCLIC NUCLEOTIDE-BINDING DOMAIN-CONTAINING PROTEIN"/>
    <property type="match status" value="1"/>
</dbReference>
<dbReference type="STRING" id="578462.A0A0L0TB45"/>
<dbReference type="FunFam" id="2.60.120.10:FF:000057">
    <property type="entry name" value="Cyclic nucleotide-binding domain protein"/>
    <property type="match status" value="1"/>
</dbReference>
<evidence type="ECO:0000256" key="9">
    <source>
        <dbReference type="SAM" id="MobiDB-lite"/>
    </source>
</evidence>
<keyword evidence="4 10" id="KW-1133">Transmembrane helix</keyword>
<evidence type="ECO:0000256" key="7">
    <source>
        <dbReference type="ARBA" id="ARBA00023286"/>
    </source>
</evidence>
<proteinExistence type="predicted"/>
<feature type="region of interest" description="Disordered" evidence="9">
    <location>
        <begin position="865"/>
        <end position="958"/>
    </location>
</feature>
<dbReference type="GO" id="GO:0005249">
    <property type="term" value="F:voltage-gated potassium channel activity"/>
    <property type="evidence" value="ECO:0007669"/>
    <property type="project" value="InterPro"/>
</dbReference>
<sequence length="1153" mass="123637">MAEPDRKPPFEIALAPLIVATSSLAAGESTTTTDARTLAHSMPPFDPMRSEDLPPPSPPWFDRVTEWFEVARITVIGALQRIVLIPETRAATIWSMIAMVAAVVQAIIVPYEAAFEADTVPATVTVDRIAWTILWIDVALGFRTAFVNADGQVITDPRAMARHYLRSWFAWNVVANFPLELFPSDHGTAHALRLNRVLALGKAMSWIRAEEMKLSGSLLVQVYKFLLMLVMIVHYYACIWWRFGIPETPGQITWSTADPANPDAIDLHTPEMNEKKTVQYINSVYWVLNILTVPGYADLEVPTFDEKILGLVMFLSALVVFGYVTASVTSILANRDSQRSRYQQKLLSVRQYMDHNNFDDSTRRRVANYYDYLFKRSKGIDAKTIFADLPTTFQAELALGINGHIISKVPLFQDTEIGFMRMLALALQPVLFLPNEYVVKKGDIGSEMFFIHKGRVDVVSEDGSQVFASMHEGSFFGEIALFFSRPRTASIRAATYTDIYVLSKANLEEVLTFYPAVKERILLAAQERLKENENRQRLQAEQQRLREQSMSRPNTTETTMLRPDEATVVPTEPVAVMIAAGPPPPARMASTSALAAAGPPEITVTMSTSSLKAQSRAWGRAPTSSSSSSSSSSHDASVRSSRLQELGASVDEELGQITLPDSMYAMRVIADNRHGSLSLASLHASDAGSGGGGGGDGNGGSSIGALSRARRTDRRGLRASRKLGSGQRLSSGSTRSTRSGHDTSSASLALLRESIMRSMRASASMGSQVQQRPLPPAPPPPTDISHEPGTKRATKAGASVSHGQLPDPRASPAAAAASVAAAEAPMPAPMQLRVVDRTPAARSVFNSFAGFATAAGSLAASATRVWPPSGSGAGQGGGAVRGGGSVGNVVPPRRFEVLYSRSSESADPQDSNSSAGTATTTTTSSIPVPRVGVTSRGTSREAVMSMSPTTVGSPRTDATGTGVYTSMSMAELAVHHPLQTQVVELDSDEDGADDYIDETDDEDDDDDDDDGDQVPLSRGSLMSSSGSEQTPMPMHRPAFTVTPPRLAFAAAQGAHAARQHPISSAQQWASGSRKSSSSSLAPRVLRASAKRLSTADASSPVVQGSVAARGALYRSDGMLLAAFTGQRKRSVSAAAALGSREDHSAVPRAPSRS</sequence>
<dbReference type="InterPro" id="IPR018488">
    <property type="entry name" value="cNMP-bd_CS"/>
</dbReference>
<evidence type="ECO:0000259" key="11">
    <source>
        <dbReference type="PROSITE" id="PS50042"/>
    </source>
</evidence>
<feature type="region of interest" description="Disordered" evidence="9">
    <location>
        <begin position="532"/>
        <end position="557"/>
    </location>
</feature>
<comment type="subcellular location">
    <subcellularLocation>
        <location evidence="1">Membrane</location>
        <topology evidence="1">Multi-pass membrane protein</topology>
    </subcellularLocation>
</comment>
<dbReference type="GO" id="GO:0005221">
    <property type="term" value="F:intracellularly cyclic nucleotide-activated monoatomic cation channel activity"/>
    <property type="evidence" value="ECO:0007669"/>
    <property type="project" value="InterPro"/>
</dbReference>
<feature type="compositionally biased region" description="Polar residues" evidence="9">
    <location>
        <begin position="900"/>
        <end position="910"/>
    </location>
</feature>
<feature type="compositionally biased region" description="Basic and acidic residues" evidence="9">
    <location>
        <begin position="532"/>
        <end position="549"/>
    </location>
</feature>
<reference evidence="12 13" key="1">
    <citation type="submission" date="2009-11" db="EMBL/GenBank/DDBJ databases">
        <title>Annotation of Allomyces macrogynus ATCC 38327.</title>
        <authorList>
            <consortium name="The Broad Institute Genome Sequencing Platform"/>
            <person name="Russ C."/>
            <person name="Cuomo C."/>
            <person name="Burger G."/>
            <person name="Gray M.W."/>
            <person name="Holland P.W.H."/>
            <person name="King N."/>
            <person name="Lang F.B.F."/>
            <person name="Roger A.J."/>
            <person name="Ruiz-Trillo I."/>
            <person name="Young S.K."/>
            <person name="Zeng Q."/>
            <person name="Gargeya S."/>
            <person name="Fitzgerald M."/>
            <person name="Haas B."/>
            <person name="Abouelleil A."/>
            <person name="Alvarado L."/>
            <person name="Arachchi H.M."/>
            <person name="Berlin A."/>
            <person name="Chapman S.B."/>
            <person name="Gearin G."/>
            <person name="Goldberg J."/>
            <person name="Griggs A."/>
            <person name="Gujja S."/>
            <person name="Hansen M."/>
            <person name="Heiman D."/>
            <person name="Howarth C."/>
            <person name="Larimer J."/>
            <person name="Lui A."/>
            <person name="MacDonald P.J.P."/>
            <person name="McCowen C."/>
            <person name="Montmayeur A."/>
            <person name="Murphy C."/>
            <person name="Neiman D."/>
            <person name="Pearson M."/>
            <person name="Priest M."/>
            <person name="Roberts A."/>
            <person name="Saif S."/>
            <person name="Shea T."/>
            <person name="Sisk P."/>
            <person name="Stolte C."/>
            <person name="Sykes S."/>
            <person name="Wortman J."/>
            <person name="Nusbaum C."/>
            <person name="Birren B."/>
        </authorList>
    </citation>
    <scope>NUCLEOTIDE SEQUENCE [LARGE SCALE GENOMIC DNA]</scope>
    <source>
        <strain evidence="12 13">ATCC 38327</strain>
    </source>
</reference>
<feature type="compositionally biased region" description="Low complexity" evidence="9">
    <location>
        <begin position="722"/>
        <end position="745"/>
    </location>
</feature>
<keyword evidence="7" id="KW-1071">Ligand-gated ion channel</keyword>
<evidence type="ECO:0000256" key="10">
    <source>
        <dbReference type="SAM" id="Phobius"/>
    </source>
</evidence>
<feature type="region of interest" description="Disordered" evidence="9">
    <location>
        <begin position="686"/>
        <end position="746"/>
    </location>
</feature>
<feature type="transmembrane region" description="Helical" evidence="10">
    <location>
        <begin position="129"/>
        <end position="149"/>
    </location>
</feature>
<dbReference type="PROSITE" id="PS00889">
    <property type="entry name" value="CNMP_BINDING_2"/>
    <property type="match status" value="1"/>
</dbReference>
<dbReference type="SUPFAM" id="SSF51206">
    <property type="entry name" value="cAMP-binding domain-like"/>
    <property type="match status" value="1"/>
</dbReference>